<dbReference type="PANTHER" id="PTHR34700:SF4">
    <property type="entry name" value="PHAGE-LIKE ELEMENT PBSX PROTEIN XKDP"/>
    <property type="match status" value="1"/>
</dbReference>
<dbReference type="InterPro" id="IPR052196">
    <property type="entry name" value="Bact_Kbp"/>
</dbReference>
<proteinExistence type="predicted"/>
<reference evidence="4" key="1">
    <citation type="submission" date="2022-03" db="EMBL/GenBank/DDBJ databases">
        <title>Genome Identification and Characterization of new species Bdellovibrio reynosense LBG001 sp. nov. from a Mexico soil sample.</title>
        <authorList>
            <person name="Camilli A."/>
            <person name="Ajao Y."/>
            <person name="Guo X."/>
        </authorList>
    </citation>
    <scope>NUCLEOTIDE SEQUENCE</scope>
    <source>
        <strain evidence="4">LBG001</strain>
    </source>
</reference>
<feature type="compositionally biased region" description="Acidic residues" evidence="1">
    <location>
        <begin position="519"/>
        <end position="547"/>
    </location>
</feature>
<dbReference type="SMART" id="SM00257">
    <property type="entry name" value="LysM"/>
    <property type="match status" value="1"/>
</dbReference>
<feature type="domain" description="LysM" evidence="3">
    <location>
        <begin position="147"/>
        <end position="196"/>
    </location>
</feature>
<feature type="signal peptide" evidence="2">
    <location>
        <begin position="1"/>
        <end position="25"/>
    </location>
</feature>
<evidence type="ECO:0000256" key="1">
    <source>
        <dbReference type="SAM" id="MobiDB-lite"/>
    </source>
</evidence>
<dbReference type="PANTHER" id="PTHR34700">
    <property type="entry name" value="POTASSIUM BINDING PROTEIN KBP"/>
    <property type="match status" value="1"/>
</dbReference>
<keyword evidence="5" id="KW-1185">Reference proteome</keyword>
<feature type="chain" id="PRO_5046210566" evidence="2">
    <location>
        <begin position="26"/>
        <end position="547"/>
    </location>
</feature>
<sequence>MSKRLSMILAVMICLQMAQVQKVQAQDAPPDATWETDPLDVIEPEQKNAPAEPSVPEFKEIDETGSASQPAEPVPPTEIDAPAAEPTEVATPEAVPAPVETAVETAAQGDSPDFSKESEFHRIYKSYNEQPTSQEAWEQVAGPRASETYLVQKGDTLSGISTTFFGDYTYWPKVWSLNNPQILNPHEIEPGMMVQFFPGSMDDAPTMAVAEADAAAVNEPQEKEKAKKADKNEVNVGALPKGKKRAPLLKKLPPSLPQYRLGAVNEPLPTLEVELAKTQFPTALEYLEYFIADAPVEGVGVVTATELDTKTAGDYQHVYVRLPNNAGKEFVVQKNLAEVKDPETKKRKGFMIELQGEIEVIEPVNEQKNLYRALVKKTIQPVAVGSVLIPGRLPMIDPTIGSLTTGVGAKIMGGQFEAKRSLFGSHSFVFLDSGSSQGIQEGMALPVFADERVRNKKNDAVINDRVIGAAKVVRVAPNFATAYIVKATDDILLGDYVGKPTARVALEPEVIEAPKKEDDDFEKDFEDAPQEEAPSDSGEEDLDLEIE</sequence>
<dbReference type="RefSeq" id="WP_243538218.1">
    <property type="nucleotide sequence ID" value="NZ_CP093442.1"/>
</dbReference>
<dbReference type="Proteomes" id="UP000830116">
    <property type="component" value="Chromosome"/>
</dbReference>
<feature type="region of interest" description="Disordered" evidence="1">
    <location>
        <begin position="507"/>
        <end position="547"/>
    </location>
</feature>
<organism evidence="4 5">
    <name type="scientific">Bdellovibrio reynosensis</name>
    <dbReference type="NCBI Taxonomy" id="2835041"/>
    <lineage>
        <taxon>Bacteria</taxon>
        <taxon>Pseudomonadati</taxon>
        <taxon>Bdellovibrionota</taxon>
        <taxon>Bdellovibrionia</taxon>
        <taxon>Bdellovibrionales</taxon>
        <taxon>Pseudobdellovibrionaceae</taxon>
        <taxon>Bdellovibrio</taxon>
    </lineage>
</organism>
<dbReference type="PROSITE" id="PS51782">
    <property type="entry name" value="LYSM"/>
    <property type="match status" value="1"/>
</dbReference>
<keyword evidence="2" id="KW-0732">Signal</keyword>
<dbReference type="InterPro" id="IPR036779">
    <property type="entry name" value="LysM_dom_sf"/>
</dbReference>
<feature type="region of interest" description="Disordered" evidence="1">
    <location>
        <begin position="28"/>
        <end position="96"/>
    </location>
</feature>
<evidence type="ECO:0000256" key="2">
    <source>
        <dbReference type="SAM" id="SignalP"/>
    </source>
</evidence>
<evidence type="ECO:0000313" key="4">
    <source>
        <dbReference type="EMBL" id="UOF01653.1"/>
    </source>
</evidence>
<dbReference type="EMBL" id="CP093442">
    <property type="protein sequence ID" value="UOF01653.1"/>
    <property type="molecule type" value="Genomic_DNA"/>
</dbReference>
<protein>
    <submittedName>
        <fullName evidence="4">LysM peptidoglycan-binding domain-containing protein</fullName>
    </submittedName>
</protein>
<name>A0ABY4C9V3_9BACT</name>
<dbReference type="CDD" id="cd00118">
    <property type="entry name" value="LysM"/>
    <property type="match status" value="1"/>
</dbReference>
<gene>
    <name evidence="4" type="ORF">MNR06_01635</name>
</gene>
<accession>A0ABY4C9V3</accession>
<evidence type="ECO:0000313" key="5">
    <source>
        <dbReference type="Proteomes" id="UP000830116"/>
    </source>
</evidence>
<evidence type="ECO:0000259" key="3">
    <source>
        <dbReference type="PROSITE" id="PS51782"/>
    </source>
</evidence>
<dbReference type="Gene3D" id="3.10.350.10">
    <property type="entry name" value="LysM domain"/>
    <property type="match status" value="1"/>
</dbReference>
<dbReference type="InterPro" id="IPR018392">
    <property type="entry name" value="LysM"/>
</dbReference>
<feature type="compositionally biased region" description="Low complexity" evidence="1">
    <location>
        <begin position="81"/>
        <end position="96"/>
    </location>
</feature>
<dbReference type="Pfam" id="PF01476">
    <property type="entry name" value="LysM"/>
    <property type="match status" value="1"/>
</dbReference>